<protein>
    <submittedName>
        <fullName evidence="1">Uncharacterized protein</fullName>
    </submittedName>
</protein>
<dbReference type="AlphaFoldDB" id="A0AAN7NJG3"/>
<evidence type="ECO:0000313" key="1">
    <source>
        <dbReference type="EMBL" id="KAK4825504.1"/>
    </source>
</evidence>
<organism evidence="1 2">
    <name type="scientific">Mycteria americana</name>
    <name type="common">Wood stork</name>
    <dbReference type="NCBI Taxonomy" id="33587"/>
    <lineage>
        <taxon>Eukaryota</taxon>
        <taxon>Metazoa</taxon>
        <taxon>Chordata</taxon>
        <taxon>Craniata</taxon>
        <taxon>Vertebrata</taxon>
        <taxon>Euteleostomi</taxon>
        <taxon>Archelosauria</taxon>
        <taxon>Archosauria</taxon>
        <taxon>Dinosauria</taxon>
        <taxon>Saurischia</taxon>
        <taxon>Theropoda</taxon>
        <taxon>Coelurosauria</taxon>
        <taxon>Aves</taxon>
        <taxon>Neognathae</taxon>
        <taxon>Neoaves</taxon>
        <taxon>Aequornithes</taxon>
        <taxon>Ciconiiformes</taxon>
        <taxon>Ciconiidae</taxon>
        <taxon>Mycteria</taxon>
    </lineage>
</organism>
<evidence type="ECO:0000313" key="2">
    <source>
        <dbReference type="Proteomes" id="UP001333110"/>
    </source>
</evidence>
<gene>
    <name evidence="1" type="ORF">QYF61_000017</name>
</gene>
<comment type="caution">
    <text evidence="1">The sequence shown here is derived from an EMBL/GenBank/DDBJ whole genome shotgun (WGS) entry which is preliminary data.</text>
</comment>
<sequence>MDFQARKYESQGLEYSVQFWALQYKKDIELLERVQRRATKLVRGLENNFYEEQLRELGLFSLEKRRLREDLITL</sequence>
<keyword evidence="2" id="KW-1185">Reference proteome</keyword>
<accession>A0AAN7NJG3</accession>
<reference evidence="1 2" key="1">
    <citation type="journal article" date="2023" name="J. Hered.">
        <title>Chromosome-level genome of the wood stork (Mycteria americana) provides insight into avian chromosome evolution.</title>
        <authorList>
            <person name="Flamio R. Jr."/>
            <person name="Ramstad K.M."/>
        </authorList>
    </citation>
    <scope>NUCLEOTIDE SEQUENCE [LARGE SCALE GENOMIC DNA]</scope>
    <source>
        <strain evidence="1">JAX WOST 10</strain>
    </source>
</reference>
<proteinExistence type="predicted"/>
<dbReference type="EMBL" id="JAUNZN010000002">
    <property type="protein sequence ID" value="KAK4825504.1"/>
    <property type="molecule type" value="Genomic_DNA"/>
</dbReference>
<name>A0AAN7NJG3_MYCAM</name>
<dbReference type="Proteomes" id="UP001333110">
    <property type="component" value="Unassembled WGS sequence"/>
</dbReference>